<dbReference type="Proteomes" id="UP000642993">
    <property type="component" value="Unassembled WGS sequence"/>
</dbReference>
<evidence type="ECO:0000313" key="3">
    <source>
        <dbReference type="EMBL" id="MBD8505352.1"/>
    </source>
</evidence>
<keyword evidence="4" id="KW-1185">Reference proteome</keyword>
<evidence type="ECO:0000259" key="2">
    <source>
        <dbReference type="PROSITE" id="PS50967"/>
    </source>
</evidence>
<feature type="domain" description="HRDC" evidence="2">
    <location>
        <begin position="234"/>
        <end position="314"/>
    </location>
</feature>
<name>A0A927JB02_9ACTN</name>
<protein>
    <submittedName>
        <fullName evidence="3">Ribonuclease D</fullName>
    </submittedName>
</protein>
<dbReference type="Pfam" id="PF00570">
    <property type="entry name" value="HRDC"/>
    <property type="match status" value="1"/>
</dbReference>
<comment type="caution">
    <text evidence="3">The sequence shown here is derived from an EMBL/GenBank/DDBJ whole genome shotgun (WGS) entry which is preliminary data.</text>
</comment>
<dbReference type="SUPFAM" id="SSF47819">
    <property type="entry name" value="HRDC-like"/>
    <property type="match status" value="1"/>
</dbReference>
<feature type="region of interest" description="Disordered" evidence="1">
    <location>
        <begin position="312"/>
        <end position="338"/>
    </location>
</feature>
<dbReference type="AlphaFoldDB" id="A0A927JB02"/>
<dbReference type="EMBL" id="JACYWE010000001">
    <property type="protein sequence ID" value="MBD8505352.1"/>
    <property type="molecule type" value="Genomic_DNA"/>
</dbReference>
<organism evidence="3 4">
    <name type="scientific">Lolliginicoccus lacisalsi</name>
    <dbReference type="NCBI Taxonomy" id="2742202"/>
    <lineage>
        <taxon>Bacteria</taxon>
        <taxon>Bacillati</taxon>
        <taxon>Actinomycetota</taxon>
        <taxon>Actinomycetes</taxon>
        <taxon>Mycobacteriales</taxon>
        <taxon>Hoyosellaceae</taxon>
        <taxon>Lolliginicoccus</taxon>
    </lineage>
</organism>
<dbReference type="InterPro" id="IPR041605">
    <property type="entry name" value="Exo_C"/>
</dbReference>
<dbReference type="CDD" id="cd06142">
    <property type="entry name" value="RNaseD_exo"/>
    <property type="match status" value="1"/>
</dbReference>
<dbReference type="SMART" id="SM00341">
    <property type="entry name" value="HRDC"/>
    <property type="match status" value="1"/>
</dbReference>
<dbReference type="PANTHER" id="PTHR47649:SF1">
    <property type="entry name" value="RIBONUCLEASE D"/>
    <property type="match status" value="1"/>
</dbReference>
<dbReference type="InterPro" id="IPR012337">
    <property type="entry name" value="RNaseH-like_sf"/>
</dbReference>
<feature type="region of interest" description="Disordered" evidence="1">
    <location>
        <begin position="1"/>
        <end position="26"/>
    </location>
</feature>
<dbReference type="GO" id="GO:0000166">
    <property type="term" value="F:nucleotide binding"/>
    <property type="evidence" value="ECO:0007669"/>
    <property type="project" value="InterPro"/>
</dbReference>
<dbReference type="GO" id="GO:0003676">
    <property type="term" value="F:nucleic acid binding"/>
    <property type="evidence" value="ECO:0007669"/>
    <property type="project" value="InterPro"/>
</dbReference>
<dbReference type="SMART" id="SM00474">
    <property type="entry name" value="35EXOc"/>
    <property type="match status" value="1"/>
</dbReference>
<dbReference type="RefSeq" id="WP_192037802.1">
    <property type="nucleotide sequence ID" value="NZ_JACYWE010000001.1"/>
</dbReference>
<dbReference type="GO" id="GO:0006139">
    <property type="term" value="P:nucleobase-containing compound metabolic process"/>
    <property type="evidence" value="ECO:0007669"/>
    <property type="project" value="InterPro"/>
</dbReference>
<dbReference type="InterPro" id="IPR002121">
    <property type="entry name" value="HRDC_dom"/>
</dbReference>
<sequence>MGASLGDNPPEPDTSPPVPLLAPRDGAPTLVSTPDALAAAVEALASGSGPLAVDAERASSYRYSARAYLVQLRRAGSGTILIDPIGLEGEFDDLAEVINPLEWILHAADQDLPGLAELGLRPARLFDTELASRLAGFERVGLAAVTERLLGLSLAKGHGSDDWSRRPLPAPWLNYAALDVEILIELRDILGDELAEQGKASWAAQEFEHVRTREPAPPNPQRWRRTTNIHTVRDRRGLAIVRELWLQRDRIAAGADIAPKRLLPDAALVAAANEQPATVAELLGLRSFNGPRQRRRASSWFAAIQRARAVPASELPPTRLPGDASGRGGTPRPRTGTDAAQRYTAMREALTAMSTTHAVPVENLLPSDLVRQLAFDPPEPLDVASVRSALIAGGARDWQAELVAEPIEKALQAAFPPEDKEVGTP</sequence>
<accession>A0A927JB02</accession>
<dbReference type="PANTHER" id="PTHR47649">
    <property type="entry name" value="RIBONUCLEASE D"/>
    <property type="match status" value="1"/>
</dbReference>
<dbReference type="Gene3D" id="1.10.150.80">
    <property type="entry name" value="HRDC domain"/>
    <property type="match status" value="2"/>
</dbReference>
<evidence type="ECO:0000256" key="1">
    <source>
        <dbReference type="SAM" id="MobiDB-lite"/>
    </source>
</evidence>
<dbReference type="InterPro" id="IPR036397">
    <property type="entry name" value="RNaseH_sf"/>
</dbReference>
<dbReference type="InterPro" id="IPR051086">
    <property type="entry name" value="RNase_D-like"/>
</dbReference>
<dbReference type="Pfam" id="PF01612">
    <property type="entry name" value="DNA_pol_A_exo1"/>
    <property type="match status" value="1"/>
</dbReference>
<gene>
    <name evidence="3" type="ORF">HT102_02470</name>
</gene>
<evidence type="ECO:0000313" key="4">
    <source>
        <dbReference type="Proteomes" id="UP000642993"/>
    </source>
</evidence>
<dbReference type="Gene3D" id="3.30.420.10">
    <property type="entry name" value="Ribonuclease H-like superfamily/Ribonuclease H"/>
    <property type="match status" value="1"/>
</dbReference>
<dbReference type="InterPro" id="IPR044876">
    <property type="entry name" value="HRDC_dom_sf"/>
</dbReference>
<dbReference type="InterPro" id="IPR002562">
    <property type="entry name" value="3'-5'_exonuclease_dom"/>
</dbReference>
<dbReference type="SUPFAM" id="SSF53098">
    <property type="entry name" value="Ribonuclease H-like"/>
    <property type="match status" value="1"/>
</dbReference>
<dbReference type="PROSITE" id="PS50967">
    <property type="entry name" value="HRDC"/>
    <property type="match status" value="1"/>
</dbReference>
<proteinExistence type="predicted"/>
<dbReference type="Pfam" id="PF18305">
    <property type="entry name" value="DNA_pol_A_exoN"/>
    <property type="match status" value="1"/>
</dbReference>
<reference evidence="3" key="1">
    <citation type="submission" date="2020-09" db="EMBL/GenBank/DDBJ databases">
        <title>Hoyosella lacisalsi sp. nov., a halotolerant actinobacterium isolated from soil of Lake Gudzhirganskoe.</title>
        <authorList>
            <person name="Yang Q."/>
            <person name="Guo P.Y."/>
            <person name="Liu S.W."/>
            <person name="Li F.N."/>
            <person name="Sun C.H."/>
        </authorList>
    </citation>
    <scope>NUCLEOTIDE SEQUENCE</scope>
    <source>
        <strain evidence="3">G463</strain>
    </source>
</reference>
<feature type="compositionally biased region" description="Pro residues" evidence="1">
    <location>
        <begin position="9"/>
        <end position="20"/>
    </location>
</feature>
<dbReference type="GO" id="GO:0008408">
    <property type="term" value="F:3'-5' exonuclease activity"/>
    <property type="evidence" value="ECO:0007669"/>
    <property type="project" value="InterPro"/>
</dbReference>
<dbReference type="InterPro" id="IPR010997">
    <property type="entry name" value="HRDC-like_sf"/>
</dbReference>